<feature type="transmembrane region" description="Helical" evidence="6">
    <location>
        <begin position="72"/>
        <end position="91"/>
    </location>
</feature>
<comment type="caution">
    <text evidence="8">The sequence shown here is derived from an EMBL/GenBank/DDBJ whole genome shotgun (WGS) entry which is preliminary data.</text>
</comment>
<evidence type="ECO:0000313" key="9">
    <source>
        <dbReference type="Proteomes" id="UP001500063"/>
    </source>
</evidence>
<gene>
    <name evidence="8" type="ORF">GCM10010319_27910</name>
</gene>
<dbReference type="InterPro" id="IPR036259">
    <property type="entry name" value="MFS_trans_sf"/>
</dbReference>
<keyword evidence="9" id="KW-1185">Reference proteome</keyword>
<dbReference type="Proteomes" id="UP001500063">
    <property type="component" value="Unassembled WGS sequence"/>
</dbReference>
<dbReference type="PANTHER" id="PTHR43124:SF10">
    <property type="entry name" value="PURINE EFFLUX PUMP PBUE"/>
    <property type="match status" value="1"/>
</dbReference>
<dbReference type="CDD" id="cd17324">
    <property type="entry name" value="MFS_NepI_like"/>
    <property type="match status" value="1"/>
</dbReference>
<dbReference type="Pfam" id="PF07690">
    <property type="entry name" value="MFS_1"/>
    <property type="match status" value="1"/>
</dbReference>
<keyword evidence="3 6" id="KW-0812">Transmembrane</keyword>
<feature type="transmembrane region" description="Helical" evidence="6">
    <location>
        <begin position="236"/>
        <end position="257"/>
    </location>
</feature>
<dbReference type="Gene3D" id="1.20.1250.20">
    <property type="entry name" value="MFS general substrate transporter like domains"/>
    <property type="match status" value="1"/>
</dbReference>
<feature type="transmembrane region" description="Helical" evidence="6">
    <location>
        <begin position="355"/>
        <end position="373"/>
    </location>
</feature>
<keyword evidence="2" id="KW-1003">Cell membrane</keyword>
<feature type="domain" description="Major facilitator superfamily (MFS) profile" evidence="7">
    <location>
        <begin position="6"/>
        <end position="380"/>
    </location>
</feature>
<feature type="transmembrane region" description="Helical" evidence="6">
    <location>
        <begin position="290"/>
        <end position="307"/>
    </location>
</feature>
<evidence type="ECO:0000256" key="6">
    <source>
        <dbReference type="SAM" id="Phobius"/>
    </source>
</evidence>
<evidence type="ECO:0000256" key="5">
    <source>
        <dbReference type="ARBA" id="ARBA00023136"/>
    </source>
</evidence>
<comment type="subcellular location">
    <subcellularLocation>
        <location evidence="1">Cell membrane</location>
        <topology evidence="1">Multi-pass membrane protein</topology>
    </subcellularLocation>
</comment>
<dbReference type="InterPro" id="IPR020846">
    <property type="entry name" value="MFS_dom"/>
</dbReference>
<reference evidence="8 9" key="1">
    <citation type="journal article" date="2019" name="Int. J. Syst. Evol. Microbiol.">
        <title>The Global Catalogue of Microorganisms (GCM) 10K type strain sequencing project: providing services to taxonomists for standard genome sequencing and annotation.</title>
        <authorList>
            <consortium name="The Broad Institute Genomics Platform"/>
            <consortium name="The Broad Institute Genome Sequencing Center for Infectious Disease"/>
            <person name="Wu L."/>
            <person name="Ma J."/>
        </authorList>
    </citation>
    <scope>NUCLEOTIDE SEQUENCE [LARGE SCALE GENOMIC DNA]</scope>
    <source>
        <strain evidence="8 9">JCM 4565</strain>
    </source>
</reference>
<feature type="transmembrane region" description="Helical" evidence="6">
    <location>
        <begin position="327"/>
        <end position="349"/>
    </location>
</feature>
<dbReference type="RefSeq" id="WP_344118116.1">
    <property type="nucleotide sequence ID" value="NZ_BAAABW010000015.1"/>
</dbReference>
<evidence type="ECO:0000256" key="3">
    <source>
        <dbReference type="ARBA" id="ARBA00022692"/>
    </source>
</evidence>
<evidence type="ECO:0000256" key="2">
    <source>
        <dbReference type="ARBA" id="ARBA00022475"/>
    </source>
</evidence>
<feature type="transmembrane region" description="Helical" evidence="6">
    <location>
        <begin position="131"/>
        <end position="154"/>
    </location>
</feature>
<keyword evidence="4 6" id="KW-1133">Transmembrane helix</keyword>
<feature type="transmembrane region" description="Helical" evidence="6">
    <location>
        <begin position="160"/>
        <end position="183"/>
    </location>
</feature>
<accession>A0ABN0WYK6</accession>
<dbReference type="EMBL" id="BAAABW010000015">
    <property type="protein sequence ID" value="GAA0349502.1"/>
    <property type="molecule type" value="Genomic_DNA"/>
</dbReference>
<dbReference type="PANTHER" id="PTHR43124">
    <property type="entry name" value="PURINE EFFLUX PUMP PBUE"/>
    <property type="match status" value="1"/>
</dbReference>
<evidence type="ECO:0000313" key="8">
    <source>
        <dbReference type="EMBL" id="GAA0349502.1"/>
    </source>
</evidence>
<dbReference type="PROSITE" id="PS50850">
    <property type="entry name" value="MFS"/>
    <property type="match status" value="1"/>
</dbReference>
<feature type="transmembrane region" description="Helical" evidence="6">
    <location>
        <begin position="37"/>
        <end position="60"/>
    </location>
</feature>
<proteinExistence type="predicted"/>
<name>A0ABN0WYK6_9ACTN</name>
<dbReference type="InterPro" id="IPR011701">
    <property type="entry name" value="MFS"/>
</dbReference>
<feature type="transmembrane region" description="Helical" evidence="6">
    <location>
        <begin position="203"/>
        <end position="224"/>
    </location>
</feature>
<evidence type="ECO:0000256" key="1">
    <source>
        <dbReference type="ARBA" id="ARBA00004651"/>
    </source>
</evidence>
<protein>
    <submittedName>
        <fullName evidence="8">MFS transporter</fullName>
    </submittedName>
</protein>
<evidence type="ECO:0000256" key="4">
    <source>
        <dbReference type="ARBA" id="ARBA00022989"/>
    </source>
</evidence>
<feature type="transmembrane region" description="Helical" evidence="6">
    <location>
        <begin position="97"/>
        <end position="119"/>
    </location>
</feature>
<dbReference type="InterPro" id="IPR050189">
    <property type="entry name" value="MFS_Efflux_Transporters"/>
</dbReference>
<feature type="transmembrane region" description="Helical" evidence="6">
    <location>
        <begin position="264"/>
        <end position="284"/>
    </location>
</feature>
<evidence type="ECO:0000259" key="7">
    <source>
        <dbReference type="PROSITE" id="PS50850"/>
    </source>
</evidence>
<keyword evidence="5 6" id="KW-0472">Membrane</keyword>
<dbReference type="SUPFAM" id="SSF103473">
    <property type="entry name" value="MFS general substrate transporter"/>
    <property type="match status" value="1"/>
</dbReference>
<organism evidence="8 9">
    <name type="scientific">Streptomyces blastmyceticus</name>
    <dbReference type="NCBI Taxonomy" id="68180"/>
    <lineage>
        <taxon>Bacteria</taxon>
        <taxon>Bacillati</taxon>
        <taxon>Actinomycetota</taxon>
        <taxon>Actinomycetes</taxon>
        <taxon>Kitasatosporales</taxon>
        <taxon>Streptomycetaceae</taxon>
        <taxon>Streptomyces</taxon>
    </lineage>
</organism>
<sequence>MSPSGRIPTLAAGAFAVGTSGYIVTGVLPELSSELSVPVSTAGLLTTSFAVAYAVGSPLLAVATSGWGRRTLIVAALLVATLGNAFAALAPDFASLLAARIVTAAGAAVFTPAATAVAAELSGPERRARAVAWVFGGMTVATIVGVPAGTLLVGPLGYRGVFGLVAAFCALAAVAAAVLLPPVAAPPKVSLRRRFAVLGDRRVVAVLGITLAASLGVFTAYTYVAPVLESTAGVRGGALSLLLFGYGIGGAIGNAAGGIAADRFGYRVPLLVAVSGSVLALAVLPAAGHVVAAAVVLFLWGLSTWAFNPPVQRRLIELSPGESGLLLALNASALYLGIGLSGVAGGAVIDHVGVGTVPLTGAGLCLVAVVIHLTSSRRPAELQCG</sequence>